<proteinExistence type="predicted"/>
<dbReference type="GO" id="GO:0005634">
    <property type="term" value="C:nucleus"/>
    <property type="evidence" value="ECO:0007669"/>
    <property type="project" value="UniProtKB-SubCell"/>
</dbReference>
<evidence type="ECO:0000256" key="1">
    <source>
        <dbReference type="ARBA" id="ARBA00004123"/>
    </source>
</evidence>
<dbReference type="SMART" id="SM01090">
    <property type="entry name" value="Copper-fist"/>
    <property type="match status" value="1"/>
</dbReference>
<dbReference type="GO" id="GO:0006878">
    <property type="term" value="P:intracellular copper ion homeostasis"/>
    <property type="evidence" value="ECO:0007669"/>
    <property type="project" value="TreeGrafter"/>
</dbReference>
<dbReference type="RefSeq" id="XP_022630178.1">
    <property type="nucleotide sequence ID" value="XM_022770882.1"/>
</dbReference>
<evidence type="ECO:0000256" key="4">
    <source>
        <dbReference type="ARBA" id="ARBA00023008"/>
    </source>
</evidence>
<feature type="region of interest" description="Disordered" evidence="8">
    <location>
        <begin position="112"/>
        <end position="168"/>
    </location>
</feature>
<keyword evidence="3" id="KW-0862">Zinc</keyword>
<comment type="subcellular location">
    <subcellularLocation>
        <location evidence="1">Nucleus</location>
    </subcellularLocation>
</comment>
<dbReference type="GO" id="GO:0005507">
    <property type="term" value="F:copper ion binding"/>
    <property type="evidence" value="ECO:0007669"/>
    <property type="project" value="InterPro"/>
</dbReference>
<dbReference type="AlphaFoldDB" id="A0A0C7MVH3"/>
<feature type="compositionally biased region" description="Polar residues" evidence="8">
    <location>
        <begin position="491"/>
        <end position="509"/>
    </location>
</feature>
<evidence type="ECO:0000256" key="6">
    <source>
        <dbReference type="ARBA" id="ARBA00023163"/>
    </source>
</evidence>
<keyword evidence="5" id="KW-0805">Transcription regulation</keyword>
<name>A0A0C7MVH3_9SACH</name>
<keyword evidence="2" id="KW-0479">Metal-binding</keyword>
<gene>
    <name evidence="10" type="ORF">LALA0_S09e06546g</name>
</gene>
<dbReference type="SUPFAM" id="SSF57879">
    <property type="entry name" value="Zinc domain conserved in yeast copper-regulated transcription factors"/>
    <property type="match status" value="1"/>
</dbReference>
<feature type="compositionally biased region" description="Polar residues" evidence="8">
    <location>
        <begin position="130"/>
        <end position="144"/>
    </location>
</feature>
<dbReference type="InterPro" id="IPR051763">
    <property type="entry name" value="Copper_Homeo_Regul"/>
</dbReference>
<dbReference type="GO" id="GO:0000978">
    <property type="term" value="F:RNA polymerase II cis-regulatory region sequence-specific DNA binding"/>
    <property type="evidence" value="ECO:0007669"/>
    <property type="project" value="TreeGrafter"/>
</dbReference>
<dbReference type="PROSITE" id="PS01119">
    <property type="entry name" value="COPPER_FIST_1"/>
    <property type="match status" value="1"/>
</dbReference>
<evidence type="ECO:0000313" key="10">
    <source>
        <dbReference type="EMBL" id="CEP63966.1"/>
    </source>
</evidence>
<keyword evidence="4" id="KW-0186">Copper</keyword>
<feature type="region of interest" description="Disordered" evidence="8">
    <location>
        <begin position="221"/>
        <end position="246"/>
    </location>
</feature>
<dbReference type="OrthoDB" id="5600085at2759"/>
<dbReference type="PANTHER" id="PTHR28088">
    <property type="entry name" value="TRANSCRIPTIONAL ACTIVATOR HAA1-RELATED"/>
    <property type="match status" value="1"/>
</dbReference>
<dbReference type="GO" id="GO:0006879">
    <property type="term" value="P:intracellular iron ion homeostasis"/>
    <property type="evidence" value="ECO:0007669"/>
    <property type="project" value="TreeGrafter"/>
</dbReference>
<dbReference type="GO" id="GO:0045944">
    <property type="term" value="P:positive regulation of transcription by RNA polymerase II"/>
    <property type="evidence" value="ECO:0007669"/>
    <property type="project" value="TreeGrafter"/>
</dbReference>
<dbReference type="FunFam" id="3.90.430.10:FF:000001">
    <property type="entry name" value="Copper fist DNA-binding protein"/>
    <property type="match status" value="1"/>
</dbReference>
<feature type="domain" description="Copper-fist" evidence="9">
    <location>
        <begin position="1"/>
        <end position="40"/>
    </location>
</feature>
<feature type="compositionally biased region" description="Basic and acidic residues" evidence="8">
    <location>
        <begin position="231"/>
        <end position="246"/>
    </location>
</feature>
<dbReference type="GeneID" id="34687490"/>
<protein>
    <submittedName>
        <fullName evidence="10">LALA0S09e06546g1_1</fullName>
    </submittedName>
</protein>
<dbReference type="SMART" id="SM00412">
    <property type="entry name" value="Cu_FIST"/>
    <property type="match status" value="1"/>
</dbReference>
<dbReference type="HOGENOM" id="CLU_444861_0_0_1"/>
<keyword evidence="11" id="KW-1185">Reference proteome</keyword>
<organism evidence="10 11">
    <name type="scientific">Lachancea lanzarotensis</name>
    <dbReference type="NCBI Taxonomy" id="1245769"/>
    <lineage>
        <taxon>Eukaryota</taxon>
        <taxon>Fungi</taxon>
        <taxon>Dikarya</taxon>
        <taxon>Ascomycota</taxon>
        <taxon>Saccharomycotina</taxon>
        <taxon>Saccharomycetes</taxon>
        <taxon>Saccharomycetales</taxon>
        <taxon>Saccharomycetaceae</taxon>
        <taxon>Lachancea</taxon>
    </lineage>
</organism>
<evidence type="ECO:0000256" key="5">
    <source>
        <dbReference type="ARBA" id="ARBA00023015"/>
    </source>
</evidence>
<evidence type="ECO:0000313" key="11">
    <source>
        <dbReference type="Proteomes" id="UP000054304"/>
    </source>
</evidence>
<dbReference type="PRINTS" id="PR00617">
    <property type="entry name" value="COPPERFIST"/>
</dbReference>
<dbReference type="InterPro" id="IPR001083">
    <property type="entry name" value="Cu_fist_DNA-bd_dom"/>
</dbReference>
<dbReference type="Pfam" id="PF00649">
    <property type="entry name" value="Copper-fist"/>
    <property type="match status" value="1"/>
</dbReference>
<evidence type="ECO:0000259" key="9">
    <source>
        <dbReference type="PROSITE" id="PS50073"/>
    </source>
</evidence>
<sequence length="600" mass="65399">MVLVNGIKYACERCIRGHRVTTCNHTDQPLMMIKPKGRPSTTCSHCKELRRNKNANPSGSCTCGRQEKKRLAQKAREEARSNGGKNGKDTSSCDCMETDKCSCHRTRKTHRRIMASSSSSSKTKCGAGPSSVSITSGDSPTMSSVDGPELMGRVGKNQGLGSIPSFHSSQSLDRDFSLAQSPPFSPSLYGSSANNWETSSITSSLLSESRLNLQDRGYAASVPIPEEQSLDSEKNTLEDGETRKEDSTAFIDESSEVHNLHGSGLESFGFQHRGGWAQCDTKHSSMDLFADTSEFGNTNYRTLKQHHHTKLPGHGHFSSDKAWIPESPHSTTVNSRSTSILRDVPKSFTSRPSIDSANSDFSRFTISGNGTKERSITSGSENKQPYITARQLQSQSVLYNDTVNPTSFNIEDENSQSVEVLSLTPSFMDIPDNSNLYSATSNPFLNSLGGAEIRQRSVSIHKNHRYDQFSKEQTNTKSNSSLSVADENTKNDQLSSRLSGRESSNTGSTGPLRASIKNSPASENDAAAIVSPPGNGLMTRPMEPANSFTSDFDNILSYNTNDDMHSLLSVGQNSQLAPTLFSEPVGDFSFNDIDKLMSDP</sequence>
<keyword evidence="6" id="KW-0804">Transcription</keyword>
<feature type="compositionally biased region" description="Polar residues" evidence="8">
    <location>
        <begin position="471"/>
        <end position="483"/>
    </location>
</feature>
<dbReference type="Gene3D" id="3.90.430.10">
    <property type="entry name" value="Copper fist DNA-binding domain"/>
    <property type="match status" value="1"/>
</dbReference>
<feature type="region of interest" description="Disordered" evidence="8">
    <location>
        <begin position="72"/>
        <end position="93"/>
    </location>
</feature>
<dbReference type="EMBL" id="LN736368">
    <property type="protein sequence ID" value="CEP63966.1"/>
    <property type="molecule type" value="Genomic_DNA"/>
</dbReference>
<dbReference type="PROSITE" id="PS50073">
    <property type="entry name" value="COPPER_FIST_2"/>
    <property type="match status" value="1"/>
</dbReference>
<evidence type="ECO:0000256" key="8">
    <source>
        <dbReference type="SAM" id="MobiDB-lite"/>
    </source>
</evidence>
<dbReference type="STRING" id="1245769.A0A0C7MVH3"/>
<evidence type="ECO:0000256" key="3">
    <source>
        <dbReference type="ARBA" id="ARBA00022833"/>
    </source>
</evidence>
<accession>A0A0C7MVH3</accession>
<reference evidence="10 11" key="1">
    <citation type="submission" date="2014-12" db="EMBL/GenBank/DDBJ databases">
        <authorList>
            <person name="Neuveglise Cecile"/>
        </authorList>
    </citation>
    <scope>NUCLEOTIDE SEQUENCE [LARGE SCALE GENOMIC DNA]</scope>
    <source>
        <strain evidence="10 11">CBS 12615</strain>
    </source>
</reference>
<evidence type="ECO:0000256" key="2">
    <source>
        <dbReference type="ARBA" id="ARBA00022723"/>
    </source>
</evidence>
<dbReference type="Proteomes" id="UP000054304">
    <property type="component" value="Unassembled WGS sequence"/>
</dbReference>
<feature type="region of interest" description="Disordered" evidence="8">
    <location>
        <begin position="465"/>
        <end position="536"/>
    </location>
</feature>
<dbReference type="PANTHER" id="PTHR28088:SF5">
    <property type="entry name" value="TRANSCRIPTIONAL ACTIVATOR HAA1-RELATED"/>
    <property type="match status" value="1"/>
</dbReference>
<keyword evidence="7" id="KW-0539">Nucleus</keyword>
<dbReference type="GO" id="GO:0000981">
    <property type="term" value="F:DNA-binding transcription factor activity, RNA polymerase II-specific"/>
    <property type="evidence" value="ECO:0007669"/>
    <property type="project" value="TreeGrafter"/>
</dbReference>
<evidence type="ECO:0000256" key="7">
    <source>
        <dbReference type="ARBA" id="ARBA00023242"/>
    </source>
</evidence>
<dbReference type="InterPro" id="IPR036395">
    <property type="entry name" value="Cu_fist_DNA-bd_dom_sf"/>
</dbReference>